<dbReference type="InterPro" id="IPR027417">
    <property type="entry name" value="P-loop_NTPase"/>
</dbReference>
<organism evidence="2 3">
    <name type="scientific">Podila minutissima</name>
    <dbReference type="NCBI Taxonomy" id="64525"/>
    <lineage>
        <taxon>Eukaryota</taxon>
        <taxon>Fungi</taxon>
        <taxon>Fungi incertae sedis</taxon>
        <taxon>Mucoromycota</taxon>
        <taxon>Mortierellomycotina</taxon>
        <taxon>Mortierellomycetes</taxon>
        <taxon>Mortierellales</taxon>
        <taxon>Mortierellaceae</taxon>
        <taxon>Podila</taxon>
    </lineage>
</organism>
<feature type="compositionally biased region" description="Polar residues" evidence="1">
    <location>
        <begin position="684"/>
        <end position="696"/>
    </location>
</feature>
<dbReference type="AlphaFoldDB" id="A0A9P5SJ82"/>
<evidence type="ECO:0008006" key="4">
    <source>
        <dbReference type="Google" id="ProtNLM"/>
    </source>
</evidence>
<accession>A0A9P5SJ82</accession>
<dbReference type="Proteomes" id="UP000696485">
    <property type="component" value="Unassembled WGS sequence"/>
</dbReference>
<feature type="region of interest" description="Disordered" evidence="1">
    <location>
        <begin position="668"/>
        <end position="710"/>
    </location>
</feature>
<reference evidence="2" key="1">
    <citation type="journal article" date="2020" name="Fungal Divers.">
        <title>Resolving the Mortierellaceae phylogeny through synthesis of multi-gene phylogenetics and phylogenomics.</title>
        <authorList>
            <person name="Vandepol N."/>
            <person name="Liber J."/>
            <person name="Desiro A."/>
            <person name="Na H."/>
            <person name="Kennedy M."/>
            <person name="Barry K."/>
            <person name="Grigoriev I.V."/>
            <person name="Miller A.N."/>
            <person name="O'Donnell K."/>
            <person name="Stajich J.E."/>
            <person name="Bonito G."/>
        </authorList>
    </citation>
    <scope>NUCLEOTIDE SEQUENCE</scope>
    <source>
        <strain evidence="2">NVP1</strain>
    </source>
</reference>
<protein>
    <recommendedName>
        <fullName evidence="4">G domain-containing protein</fullName>
    </recommendedName>
</protein>
<evidence type="ECO:0000256" key="1">
    <source>
        <dbReference type="SAM" id="MobiDB-lite"/>
    </source>
</evidence>
<gene>
    <name evidence="2" type="ORF">BG006_009040</name>
</gene>
<comment type="caution">
    <text evidence="2">The sequence shown here is derived from an EMBL/GenBank/DDBJ whole genome shotgun (WGS) entry which is preliminary data.</text>
</comment>
<sequence>MDTPGLDGPSLQLENDIAAVLRVLQDTTSIHLIVIAIANIPVNDDMKVAVGAYLYLFLAFNGNIIFVHTGIDYSKLYHKEDLLIRTLADKKHYLDELVGRDSSPTSNCITLNTLRDILAMAKLNQPILIEGMRMNKTERMTFVDNILSDKYATFITEREKILGHWDRTQRTLQDRIHKIHSEIFKREQMLKEIERKLDAIDSGYLELLHEEMYHQDTSELIGKPKTICFPAASLATVPGFTNRVIDHIDIRAENIEVLEQTSGIGQTCWVAKICRKAYQGGLCHKFAEKISNLKTEKTAAKGYLEETRLDIEAFTTYHSQADVADIKEVLSELQLDRYLYARSSEPDLNIKVFLALVDANVYVRHHFISAVSLEKFYGKGPKLPVVLGISSEISEEIESLGDSKYSVLLLEKTQAGKSTFVQFVKNYANPQCHISWDKIGHYAESKTGKLEKFVVRSNLPEYEVYDNNTSAPIDTHTLGQRLQNSDDYKDIVRINDTYYRDIEHAKTIIGEMVRIKSFNLIVVVINIHPAIHKEKSLAFDYYARVIEALQGHYFNVVFLYTHVKYEDCHQSNTKHQTNLQQKHKAFSYLFRERGKVTSEGEIDLKTDIKQDVELYPFYTIDHSTRGRPVVQCMIRKTIQEILQKAVWSQSVPLDASTENLERVFAIRHPDEGNQKRRERLHAGQQANLGQQRSAESVRSPAPEQEGAAVGSVEAVEAAVVGKGTRDEDTGEYYFAATSVVKYDSDSDDGEEEKGESLKKNESRAVIHKQKYSILVLGKFQAGKTALIQNIKTYANPSSTIDRSLLGDGTFFKTDKPRHFRFKSNLPTYEAFDRESGTTHNLKNLEASTTDNEDCEDSLFARENTVGLGLRPRTRFEFLDTPGFCNYKGKDVAHAESVIKAITDARSFNLVLIVVNPLDPITTDYQLALRYYSEVLYDLHTNTAFVFTHVNYALSRRSNSDGHLDLEETTR</sequence>
<name>A0A9P5SJ82_9FUNG</name>
<evidence type="ECO:0000313" key="2">
    <source>
        <dbReference type="EMBL" id="KAF9327689.1"/>
    </source>
</evidence>
<keyword evidence="3" id="KW-1185">Reference proteome</keyword>
<evidence type="ECO:0000313" key="3">
    <source>
        <dbReference type="Proteomes" id="UP000696485"/>
    </source>
</evidence>
<dbReference type="Gene3D" id="3.40.50.300">
    <property type="entry name" value="P-loop containing nucleotide triphosphate hydrolases"/>
    <property type="match status" value="1"/>
</dbReference>
<dbReference type="EMBL" id="JAAAUY010000639">
    <property type="protein sequence ID" value="KAF9327689.1"/>
    <property type="molecule type" value="Genomic_DNA"/>
</dbReference>
<proteinExistence type="predicted"/>
<dbReference type="SUPFAM" id="SSF52540">
    <property type="entry name" value="P-loop containing nucleoside triphosphate hydrolases"/>
    <property type="match status" value="1"/>
</dbReference>